<organism evidence="1 2">
    <name type="scientific">Rhodnius prolixus</name>
    <name type="common">Triatomid bug</name>
    <dbReference type="NCBI Taxonomy" id="13249"/>
    <lineage>
        <taxon>Eukaryota</taxon>
        <taxon>Metazoa</taxon>
        <taxon>Ecdysozoa</taxon>
        <taxon>Arthropoda</taxon>
        <taxon>Hexapoda</taxon>
        <taxon>Insecta</taxon>
        <taxon>Pterygota</taxon>
        <taxon>Neoptera</taxon>
        <taxon>Paraneoptera</taxon>
        <taxon>Hemiptera</taxon>
        <taxon>Heteroptera</taxon>
        <taxon>Panheteroptera</taxon>
        <taxon>Cimicomorpha</taxon>
        <taxon>Reduviidae</taxon>
        <taxon>Triatominae</taxon>
        <taxon>Rhodnius</taxon>
    </lineage>
</organism>
<name>T1I322_RHOPR</name>
<evidence type="ECO:0000313" key="2">
    <source>
        <dbReference type="Proteomes" id="UP000015103"/>
    </source>
</evidence>
<dbReference type="HOGENOM" id="CLU_094724_0_0_1"/>
<proteinExistence type="predicted"/>
<sequence>MTKTMPLIPVIELSFLYNWVKKSLNSDEKEERYRGLKFKVFANPKILTCYITLTIMTKTMPLIPVIELSFLYNWVKKSLNSDEKEERYGGLKFMVFANPKILTCYITLTIMTKTMLLILVIELSFLYNWVKKWLNSDEKEERYRDLKFKVFANPKILTCYITLTIMTKTMLLILVIELSFLYNWVKKLLNSDEKEERYRGLKFKVFANPKILTCYITLTIMTKTMTLIPVIELCFLFNRVKKSLYSDEKEERYRGLKFMVFANLQILTCYISLTIMTKTMPLIPVIELYFLFNW</sequence>
<evidence type="ECO:0000313" key="1">
    <source>
        <dbReference type="EnsemblMetazoa" id="RPRC010691-PA"/>
    </source>
</evidence>
<dbReference type="EMBL" id="ACPB03040223">
    <property type="status" value="NOT_ANNOTATED_CDS"/>
    <property type="molecule type" value="Genomic_DNA"/>
</dbReference>
<dbReference type="EnsemblMetazoa" id="RPRC010691-RA">
    <property type="protein sequence ID" value="RPRC010691-PA"/>
    <property type="gene ID" value="RPRC010691"/>
</dbReference>
<reference evidence="1" key="1">
    <citation type="submission" date="2015-05" db="UniProtKB">
        <authorList>
            <consortium name="EnsemblMetazoa"/>
        </authorList>
    </citation>
    <scope>IDENTIFICATION</scope>
</reference>
<dbReference type="InParanoid" id="T1I322"/>
<keyword evidence="2" id="KW-1185">Reference proteome</keyword>
<dbReference type="Proteomes" id="UP000015103">
    <property type="component" value="Unassembled WGS sequence"/>
</dbReference>
<protein>
    <submittedName>
        <fullName evidence="1">Uncharacterized protein</fullName>
    </submittedName>
</protein>
<dbReference type="AlphaFoldDB" id="T1I322"/>
<accession>T1I322</accession>
<dbReference type="VEuPathDB" id="VectorBase:RPRC010691"/>